<proteinExistence type="inferred from homology"/>
<keyword evidence="7" id="KW-1185">Reference proteome</keyword>
<protein>
    <recommendedName>
        <fullName evidence="5">S-adenosylmethionine:tRNA ribosyltransferase-isomerase</fullName>
        <ecNumber evidence="5">2.4.99.17</ecNumber>
    </recommendedName>
    <alternativeName>
        <fullName evidence="5">Queuosine biosynthesis protein QueA</fullName>
    </alternativeName>
</protein>
<dbReference type="Pfam" id="PF02547">
    <property type="entry name" value="Queuosine_synth"/>
    <property type="match status" value="1"/>
</dbReference>
<gene>
    <name evidence="5" type="primary">queA</name>
    <name evidence="6" type="ORF">SY85_08615</name>
</gene>
<dbReference type="SUPFAM" id="SSF111337">
    <property type="entry name" value="QueA-like"/>
    <property type="match status" value="1"/>
</dbReference>
<comment type="pathway">
    <text evidence="5">tRNA modification; tRNA-queuosine biosynthesis.</text>
</comment>
<dbReference type="GO" id="GO:0005737">
    <property type="term" value="C:cytoplasm"/>
    <property type="evidence" value="ECO:0007669"/>
    <property type="project" value="UniProtKB-SubCell"/>
</dbReference>
<comment type="subunit">
    <text evidence="5">Monomer.</text>
</comment>
<keyword evidence="3 5" id="KW-0949">S-adenosyl-L-methionine</keyword>
<dbReference type="Proteomes" id="UP000077177">
    <property type="component" value="Chromosome"/>
</dbReference>
<dbReference type="STRING" id="1492898.SY85_08615"/>
<dbReference type="EC" id="2.4.99.17" evidence="5"/>
<dbReference type="Gene3D" id="2.40.10.240">
    <property type="entry name" value="QueA-like"/>
    <property type="match status" value="1"/>
</dbReference>
<evidence type="ECO:0000256" key="2">
    <source>
        <dbReference type="ARBA" id="ARBA00022679"/>
    </source>
</evidence>
<evidence type="ECO:0000313" key="7">
    <source>
        <dbReference type="Proteomes" id="UP000077177"/>
    </source>
</evidence>
<dbReference type="PATRIC" id="fig|1492898.3.peg.1850"/>
<dbReference type="HAMAP" id="MF_00113">
    <property type="entry name" value="QueA"/>
    <property type="match status" value="1"/>
</dbReference>
<keyword evidence="1 5" id="KW-0963">Cytoplasm</keyword>
<dbReference type="FunFam" id="3.40.1780.10:FF:000005">
    <property type="entry name" value="S-adenosylmethionine:tRNA ribosyltransferase-isomerase"/>
    <property type="match status" value="1"/>
</dbReference>
<comment type="catalytic activity">
    <reaction evidence="5">
        <text>7-aminomethyl-7-carbaguanosine(34) in tRNA + S-adenosyl-L-methionine = epoxyqueuosine(34) in tRNA + adenine + L-methionine + 2 H(+)</text>
        <dbReference type="Rhea" id="RHEA:32155"/>
        <dbReference type="Rhea" id="RHEA-COMP:10342"/>
        <dbReference type="Rhea" id="RHEA-COMP:18582"/>
        <dbReference type="ChEBI" id="CHEBI:15378"/>
        <dbReference type="ChEBI" id="CHEBI:16708"/>
        <dbReference type="ChEBI" id="CHEBI:57844"/>
        <dbReference type="ChEBI" id="CHEBI:59789"/>
        <dbReference type="ChEBI" id="CHEBI:82833"/>
        <dbReference type="ChEBI" id="CHEBI:194443"/>
        <dbReference type="EC" id="2.4.99.17"/>
    </reaction>
</comment>
<dbReference type="EMBL" id="CP011390">
    <property type="protein sequence ID" value="ANE53382.1"/>
    <property type="molecule type" value="Genomic_DNA"/>
</dbReference>
<name>A0A172U2D5_9BACT</name>
<evidence type="ECO:0000256" key="5">
    <source>
        <dbReference type="HAMAP-Rule" id="MF_00113"/>
    </source>
</evidence>
<accession>A0A172U2D5</accession>
<dbReference type="PANTHER" id="PTHR30307:SF0">
    <property type="entry name" value="S-ADENOSYLMETHIONINE:TRNA RIBOSYLTRANSFERASE-ISOMERASE"/>
    <property type="match status" value="1"/>
</dbReference>
<dbReference type="InterPro" id="IPR003699">
    <property type="entry name" value="QueA"/>
</dbReference>
<evidence type="ECO:0000256" key="3">
    <source>
        <dbReference type="ARBA" id="ARBA00022691"/>
    </source>
</evidence>
<comment type="similarity">
    <text evidence="5">Belongs to the QueA family.</text>
</comment>
<evidence type="ECO:0000313" key="6">
    <source>
        <dbReference type="EMBL" id="ANE53382.1"/>
    </source>
</evidence>
<dbReference type="InterPro" id="IPR042118">
    <property type="entry name" value="QueA_dom1"/>
</dbReference>
<dbReference type="Gene3D" id="3.40.1780.10">
    <property type="entry name" value="QueA-like"/>
    <property type="match status" value="1"/>
</dbReference>
<evidence type="ECO:0000256" key="1">
    <source>
        <dbReference type="ARBA" id="ARBA00022490"/>
    </source>
</evidence>
<keyword evidence="4 5" id="KW-0671">Queuosine biosynthesis</keyword>
<dbReference type="OrthoDB" id="9805933at2"/>
<dbReference type="InterPro" id="IPR036100">
    <property type="entry name" value="QueA_sf"/>
</dbReference>
<dbReference type="GO" id="GO:0051075">
    <property type="term" value="F:S-adenosylmethionine:tRNA ribosyltransferase-isomerase activity"/>
    <property type="evidence" value="ECO:0007669"/>
    <property type="project" value="UniProtKB-EC"/>
</dbReference>
<dbReference type="KEGG" id="fla:SY85_08615"/>
<dbReference type="PANTHER" id="PTHR30307">
    <property type="entry name" value="S-ADENOSYLMETHIONINE:TRNA RIBOSYLTRANSFERASE-ISOMERASE"/>
    <property type="match status" value="1"/>
</dbReference>
<dbReference type="GO" id="GO:0008616">
    <property type="term" value="P:tRNA queuosine(34) biosynthetic process"/>
    <property type="evidence" value="ECO:0007669"/>
    <property type="project" value="UniProtKB-UniRule"/>
</dbReference>
<dbReference type="UniPathway" id="UPA00392"/>
<keyword evidence="2 5" id="KW-0808">Transferase</keyword>
<dbReference type="InterPro" id="IPR042119">
    <property type="entry name" value="QueA_dom2"/>
</dbReference>
<reference evidence="6 7" key="2">
    <citation type="journal article" date="2016" name="Int. J. Syst. Evol. Microbiol.">
        <title>Flavisolibacter tropicus sp. nov., isolated from tropical soil.</title>
        <authorList>
            <person name="Lee J.J."/>
            <person name="Kang M.S."/>
            <person name="Kim G.S."/>
            <person name="Lee C.S."/>
            <person name="Lim S."/>
            <person name="Lee J."/>
            <person name="Roh S.H."/>
            <person name="Kang H."/>
            <person name="Ha J.M."/>
            <person name="Bae S."/>
            <person name="Jung H.Y."/>
            <person name="Kim M.K."/>
        </authorList>
    </citation>
    <scope>NUCLEOTIDE SEQUENCE [LARGE SCALE GENOMIC DNA]</scope>
    <source>
        <strain evidence="6 7">LCS9</strain>
    </source>
</reference>
<evidence type="ECO:0000256" key="4">
    <source>
        <dbReference type="ARBA" id="ARBA00022785"/>
    </source>
</evidence>
<comment type="subcellular location">
    <subcellularLocation>
        <location evidence="5">Cytoplasm</location>
    </subcellularLocation>
</comment>
<dbReference type="AlphaFoldDB" id="A0A172U2D5"/>
<organism evidence="6 7">
    <name type="scientific">Flavisolibacter tropicus</name>
    <dbReference type="NCBI Taxonomy" id="1492898"/>
    <lineage>
        <taxon>Bacteria</taxon>
        <taxon>Pseudomonadati</taxon>
        <taxon>Bacteroidota</taxon>
        <taxon>Chitinophagia</taxon>
        <taxon>Chitinophagales</taxon>
        <taxon>Chitinophagaceae</taxon>
        <taxon>Flavisolibacter</taxon>
    </lineage>
</organism>
<comment type="function">
    <text evidence="5">Transfers and isomerizes the ribose moiety from AdoMet to the 7-aminomethyl group of 7-deazaguanine (preQ1-tRNA) to give epoxyqueuosine (oQ-tRNA).</text>
</comment>
<reference evidence="7" key="1">
    <citation type="submission" date="2015-01" db="EMBL/GenBank/DDBJ databases">
        <title>Flavisolibacter sp./LCS9/ whole genome sequencing.</title>
        <authorList>
            <person name="Kim M.K."/>
            <person name="Srinivasan S."/>
            <person name="Lee J.-J."/>
        </authorList>
    </citation>
    <scope>NUCLEOTIDE SEQUENCE [LARGE SCALE GENOMIC DNA]</scope>
    <source>
        <strain evidence="7">LCS9</strain>
    </source>
</reference>
<sequence>MITNPSTVYISEYDYELPANQIAEFPLAQRDSSRLLVYEQGQIKDDCFTSLPSYLPNASTLVLNNTRVIEARLFFKKDTGAIIEIFCLGPHTPASMEQALSSHHETLWYCLIGGASKWKHGQILHKEVTINGVSVILNARFVGKSGDQFIIAFTWDTNHSFSEVLHVAGSIPLPPYIKRKAENEDSERYQTVFAKHEGSVAAPTAALHFTESVFDELKAKDIFPHYITLHVGAGTFKPVKTETIEGHNMHAEKFSVSATLLKKLISAKTIVAVGTTSLRTLESLHWFGIKVKQGQFDFTLHQWEAYELPDASISYNESLQILLDYLRENKLEELHCETSLLIMPGYEFKSAKALVTNFHQPKSTLLLLVAAFIGIEWKKLYEHALQNNYRFLSYGDSSLLWRETPPSNSPEGEGSHGTRPA</sequence>